<dbReference type="GeneID" id="20205319"/>
<dbReference type="RefSeq" id="XP_009020932.1">
    <property type="nucleotide sequence ID" value="XM_009022684.1"/>
</dbReference>
<dbReference type="CTD" id="20205319"/>
<dbReference type="KEGG" id="hro:HELRODRAFT_175239"/>
<dbReference type="SUPFAM" id="SSF69318">
    <property type="entry name" value="Integrin alpha N-terminal domain"/>
    <property type="match status" value="1"/>
</dbReference>
<dbReference type="SMART" id="SM00191">
    <property type="entry name" value="Int_alpha"/>
    <property type="match status" value="1"/>
</dbReference>
<dbReference type="GO" id="GO:0007155">
    <property type="term" value="P:cell adhesion"/>
    <property type="evidence" value="ECO:0007669"/>
    <property type="project" value="UniProtKB-KW"/>
</dbReference>
<comment type="subcellular location">
    <subcellularLocation>
        <location evidence="5">Membrane</location>
        <topology evidence="5">Single-pass type I membrane protein</topology>
    </subcellularLocation>
</comment>
<evidence type="ECO:0000256" key="1">
    <source>
        <dbReference type="ARBA" id="ARBA00022729"/>
    </source>
</evidence>
<dbReference type="HOGENOM" id="CLU_1837258_0_0_1"/>
<dbReference type="eggNOG" id="KOG3637">
    <property type="taxonomic scope" value="Eukaryota"/>
</dbReference>
<evidence type="ECO:0000256" key="3">
    <source>
        <dbReference type="ARBA" id="ARBA00023180"/>
    </source>
</evidence>
<comment type="similarity">
    <text evidence="5">Belongs to the integrin alpha chain family.</text>
</comment>
<dbReference type="AlphaFoldDB" id="T1F920"/>
<dbReference type="InterPro" id="IPR013519">
    <property type="entry name" value="Int_alpha_beta-p"/>
</dbReference>
<dbReference type="EnsemblMetazoa" id="HelroT175239">
    <property type="protein sequence ID" value="HelroP175239"/>
    <property type="gene ID" value="HelroG175239"/>
</dbReference>
<dbReference type="EMBL" id="AMQM01005180">
    <property type="status" value="NOT_ANNOTATED_CDS"/>
    <property type="molecule type" value="Genomic_DNA"/>
</dbReference>
<evidence type="ECO:0000313" key="6">
    <source>
        <dbReference type="EMBL" id="ESO00761.1"/>
    </source>
</evidence>
<evidence type="ECO:0000313" key="8">
    <source>
        <dbReference type="Proteomes" id="UP000015101"/>
    </source>
</evidence>
<evidence type="ECO:0000256" key="5">
    <source>
        <dbReference type="RuleBase" id="RU003762"/>
    </source>
</evidence>
<reference evidence="8" key="1">
    <citation type="submission" date="2012-12" db="EMBL/GenBank/DDBJ databases">
        <authorList>
            <person name="Hellsten U."/>
            <person name="Grimwood J."/>
            <person name="Chapman J.A."/>
            <person name="Shapiro H."/>
            <person name="Aerts A."/>
            <person name="Otillar R.P."/>
            <person name="Terry A.Y."/>
            <person name="Boore J.L."/>
            <person name="Simakov O."/>
            <person name="Marletaz F."/>
            <person name="Cho S.-J."/>
            <person name="Edsinger-Gonzales E."/>
            <person name="Havlak P."/>
            <person name="Kuo D.-H."/>
            <person name="Larsson T."/>
            <person name="Lv J."/>
            <person name="Arendt D."/>
            <person name="Savage R."/>
            <person name="Osoegawa K."/>
            <person name="de Jong P."/>
            <person name="Lindberg D.R."/>
            <person name="Seaver E.C."/>
            <person name="Weisblat D.A."/>
            <person name="Putnam N.H."/>
            <person name="Grigoriev I.V."/>
            <person name="Rokhsar D.S."/>
        </authorList>
    </citation>
    <scope>NUCLEOTIDE SEQUENCE</scope>
</reference>
<evidence type="ECO:0000256" key="4">
    <source>
        <dbReference type="PROSITE-ProRule" id="PRU00803"/>
    </source>
</evidence>
<reference evidence="6 8" key="2">
    <citation type="journal article" date="2013" name="Nature">
        <title>Insights into bilaterian evolution from three spiralian genomes.</title>
        <authorList>
            <person name="Simakov O."/>
            <person name="Marletaz F."/>
            <person name="Cho S.J."/>
            <person name="Edsinger-Gonzales E."/>
            <person name="Havlak P."/>
            <person name="Hellsten U."/>
            <person name="Kuo D.H."/>
            <person name="Larsson T."/>
            <person name="Lv J."/>
            <person name="Arendt D."/>
            <person name="Savage R."/>
            <person name="Osoegawa K."/>
            <person name="de Jong P."/>
            <person name="Grimwood J."/>
            <person name="Chapman J.A."/>
            <person name="Shapiro H."/>
            <person name="Aerts A."/>
            <person name="Otillar R.P."/>
            <person name="Terry A.Y."/>
            <person name="Boore J.L."/>
            <person name="Grigoriev I.V."/>
            <person name="Lindberg D.R."/>
            <person name="Seaver E.C."/>
            <person name="Weisblat D.A."/>
            <person name="Putnam N.H."/>
            <person name="Rokhsar D.S."/>
        </authorList>
    </citation>
    <scope>NUCLEOTIDE SEQUENCE</scope>
</reference>
<organism evidence="7 8">
    <name type="scientific">Helobdella robusta</name>
    <name type="common">Californian leech</name>
    <dbReference type="NCBI Taxonomy" id="6412"/>
    <lineage>
        <taxon>Eukaryota</taxon>
        <taxon>Metazoa</taxon>
        <taxon>Spiralia</taxon>
        <taxon>Lophotrochozoa</taxon>
        <taxon>Annelida</taxon>
        <taxon>Clitellata</taxon>
        <taxon>Hirudinea</taxon>
        <taxon>Rhynchobdellida</taxon>
        <taxon>Glossiphoniidae</taxon>
        <taxon>Helobdella</taxon>
    </lineage>
</organism>
<evidence type="ECO:0008006" key="9">
    <source>
        <dbReference type="Google" id="ProtNLM"/>
    </source>
</evidence>
<dbReference type="EMBL" id="KB096864">
    <property type="protein sequence ID" value="ESO00761.1"/>
    <property type="molecule type" value="Genomic_DNA"/>
</dbReference>
<dbReference type="InterPro" id="IPR028994">
    <property type="entry name" value="Integrin_alpha_N"/>
</dbReference>
<dbReference type="InParanoid" id="T1F920"/>
<dbReference type="Gene3D" id="2.130.10.130">
    <property type="entry name" value="Integrin alpha, N-terminal"/>
    <property type="match status" value="1"/>
</dbReference>
<feature type="repeat" description="FG-GAP" evidence="4">
    <location>
        <begin position="38"/>
        <end position="95"/>
    </location>
</feature>
<dbReference type="GO" id="GO:0007229">
    <property type="term" value="P:integrin-mediated signaling pathway"/>
    <property type="evidence" value="ECO:0007669"/>
    <property type="project" value="UniProtKB-KW"/>
</dbReference>
<dbReference type="Proteomes" id="UP000015101">
    <property type="component" value="Unassembled WGS sequence"/>
</dbReference>
<evidence type="ECO:0000313" key="7">
    <source>
        <dbReference type="EnsemblMetazoa" id="HelroP175239"/>
    </source>
</evidence>
<sequence length="140" mass="15166">MNNRTKTLILGAPRSMDHGQVMLIQRDSLDGAYKGKKQNLLTGRQLGAGFGHAVVVIDLNSDGLNDIVVSAPFEYGQYYGGAVYVYHNSYKGINSLTKPKKIISQKVTKNDCLLTNCIHSRFGSSIANIGDIDSDGFPGT</sequence>
<keyword evidence="5" id="KW-0130">Cell adhesion</keyword>
<keyword evidence="8" id="KW-1185">Reference proteome</keyword>
<keyword evidence="5" id="KW-0675">Receptor</keyword>
<gene>
    <name evidence="7" type="primary">20205319</name>
    <name evidence="6" type="ORF">HELRODRAFT_175239</name>
</gene>
<dbReference type="PANTHER" id="PTHR23220:SF122">
    <property type="entry name" value="INTEGRIN ALPHA-PS1"/>
    <property type="match status" value="1"/>
</dbReference>
<dbReference type="InterPro" id="IPR013517">
    <property type="entry name" value="FG-GAP"/>
</dbReference>
<dbReference type="InterPro" id="IPR000413">
    <property type="entry name" value="Integrin_alpha"/>
</dbReference>
<dbReference type="GO" id="GO:0008305">
    <property type="term" value="C:integrin complex"/>
    <property type="evidence" value="ECO:0007669"/>
    <property type="project" value="InterPro"/>
</dbReference>
<keyword evidence="1" id="KW-0732">Signal</keyword>
<dbReference type="PROSITE" id="PS51470">
    <property type="entry name" value="FG_GAP"/>
    <property type="match status" value="1"/>
</dbReference>
<name>T1F920_HELRO</name>
<dbReference type="PANTHER" id="PTHR23220">
    <property type="entry name" value="INTEGRIN ALPHA"/>
    <property type="match status" value="1"/>
</dbReference>
<reference evidence="7" key="3">
    <citation type="submission" date="2015-06" db="UniProtKB">
        <authorList>
            <consortium name="EnsemblMetazoa"/>
        </authorList>
    </citation>
    <scope>IDENTIFICATION</scope>
</reference>
<keyword evidence="5" id="KW-0401">Integrin</keyword>
<dbReference type="OrthoDB" id="5317514at2759"/>
<keyword evidence="2" id="KW-0677">Repeat</keyword>
<dbReference type="PRINTS" id="PR01185">
    <property type="entry name" value="INTEGRINA"/>
</dbReference>
<dbReference type="STRING" id="6412.T1F920"/>
<dbReference type="Pfam" id="PF01839">
    <property type="entry name" value="FG-GAP"/>
    <property type="match status" value="1"/>
</dbReference>
<protein>
    <recommendedName>
        <fullName evidence="9">Integrin alpha-2 domain-containing protein</fullName>
    </recommendedName>
</protein>
<proteinExistence type="inferred from homology"/>
<evidence type="ECO:0000256" key="2">
    <source>
        <dbReference type="ARBA" id="ARBA00022737"/>
    </source>
</evidence>
<accession>T1F920</accession>
<keyword evidence="3" id="KW-0325">Glycoprotein</keyword>
<dbReference type="OMA" id="NINNTHP"/>